<gene>
    <name evidence="1" type="ORF">ScoT_32760</name>
</gene>
<dbReference type="EMBL" id="BNDZ01000005">
    <property type="protein sequence ID" value="GHI47102.1"/>
    <property type="molecule type" value="Genomic_DNA"/>
</dbReference>
<reference evidence="1" key="1">
    <citation type="submission" date="2022-09" db="EMBL/GenBank/DDBJ databases">
        <title>Whole genome shotgun sequence of Streptomyces albidoflavus NBRC 12854.</title>
        <authorList>
            <person name="Komaki H."/>
            <person name="Tamura T."/>
        </authorList>
    </citation>
    <scope>NUCLEOTIDE SEQUENCE</scope>
    <source>
        <strain evidence="1">NBRC 12854</strain>
    </source>
</reference>
<evidence type="ECO:0000313" key="2">
    <source>
        <dbReference type="Proteomes" id="UP001051844"/>
    </source>
</evidence>
<dbReference type="Proteomes" id="UP001051844">
    <property type="component" value="Unassembled WGS sequence"/>
</dbReference>
<dbReference type="RefSeq" id="WP_003949424.1">
    <property type="nucleotide sequence ID" value="NC_020990.1"/>
</dbReference>
<sequence>MSAVPDRHRNGRGPQAEVIAMTRVADIPSRRLLDAVGLREAERCGRCGADQVLYGGRGPASAG</sequence>
<protein>
    <submittedName>
        <fullName evidence="1">Uncharacterized protein</fullName>
    </submittedName>
</protein>
<evidence type="ECO:0000313" key="1">
    <source>
        <dbReference type="EMBL" id="GHI47102.1"/>
    </source>
</evidence>
<name>A0AA37FCX3_9ACTN</name>
<accession>A0AA37FCX3</accession>
<dbReference type="AlphaFoldDB" id="A0AA37FCX3"/>
<proteinExistence type="predicted"/>
<comment type="caution">
    <text evidence="1">The sequence shown here is derived from an EMBL/GenBank/DDBJ whole genome shotgun (WGS) entry which is preliminary data.</text>
</comment>
<organism evidence="1 2">
    <name type="scientific">Streptomyces albidoflavus</name>
    <dbReference type="NCBI Taxonomy" id="1886"/>
    <lineage>
        <taxon>Bacteria</taxon>
        <taxon>Bacillati</taxon>
        <taxon>Actinomycetota</taxon>
        <taxon>Actinomycetes</taxon>
        <taxon>Kitasatosporales</taxon>
        <taxon>Streptomycetaceae</taxon>
        <taxon>Streptomyces</taxon>
        <taxon>Streptomyces albidoflavus group</taxon>
    </lineage>
</organism>